<keyword evidence="3" id="KW-1185">Reference proteome</keyword>
<gene>
    <name evidence="2" type="ORF">Afil01_28560</name>
</gene>
<organism evidence="2 3">
    <name type="scientific">Actinorhabdospora filicis</name>
    <dbReference type="NCBI Taxonomy" id="1785913"/>
    <lineage>
        <taxon>Bacteria</taxon>
        <taxon>Bacillati</taxon>
        <taxon>Actinomycetota</taxon>
        <taxon>Actinomycetes</taxon>
        <taxon>Micromonosporales</taxon>
        <taxon>Micromonosporaceae</taxon>
        <taxon>Actinorhabdospora</taxon>
    </lineage>
</organism>
<evidence type="ECO:0000313" key="3">
    <source>
        <dbReference type="Proteomes" id="UP001165079"/>
    </source>
</evidence>
<name>A0A9W6W8Z0_9ACTN</name>
<dbReference type="EMBL" id="BSTX01000002">
    <property type="protein sequence ID" value="GLZ78049.1"/>
    <property type="molecule type" value="Genomic_DNA"/>
</dbReference>
<comment type="caution">
    <text evidence="2">The sequence shown here is derived from an EMBL/GenBank/DDBJ whole genome shotgun (WGS) entry which is preliminary data.</text>
</comment>
<dbReference type="Proteomes" id="UP001165079">
    <property type="component" value="Unassembled WGS sequence"/>
</dbReference>
<proteinExistence type="predicted"/>
<dbReference type="AlphaFoldDB" id="A0A9W6W8Z0"/>
<sequence>MGLGAGIGIPVSVGCPGPAEAGPSKRELVGAMRDRSTEPVIRPERRHHPAPHPYYQQARRLLAHRPSPGAHTCQKCHREWPCRDYREANVALRGIGK</sequence>
<protein>
    <submittedName>
        <fullName evidence="2">Uncharacterized protein</fullName>
    </submittedName>
</protein>
<accession>A0A9W6W8Z0</accession>
<feature type="region of interest" description="Disordered" evidence="1">
    <location>
        <begin position="16"/>
        <end position="51"/>
    </location>
</feature>
<evidence type="ECO:0000256" key="1">
    <source>
        <dbReference type="SAM" id="MobiDB-lite"/>
    </source>
</evidence>
<evidence type="ECO:0000313" key="2">
    <source>
        <dbReference type="EMBL" id="GLZ78049.1"/>
    </source>
</evidence>
<feature type="compositionally biased region" description="Basic and acidic residues" evidence="1">
    <location>
        <begin position="23"/>
        <end position="43"/>
    </location>
</feature>
<reference evidence="2" key="1">
    <citation type="submission" date="2023-03" db="EMBL/GenBank/DDBJ databases">
        <title>Actinorhabdospora filicis NBRC 111898.</title>
        <authorList>
            <person name="Ichikawa N."/>
            <person name="Sato H."/>
            <person name="Tonouchi N."/>
        </authorList>
    </citation>
    <scope>NUCLEOTIDE SEQUENCE</scope>
    <source>
        <strain evidence="2">NBRC 111898</strain>
    </source>
</reference>